<evidence type="ECO:0000313" key="2">
    <source>
        <dbReference type="EMBL" id="KIX00993.1"/>
    </source>
</evidence>
<gene>
    <name evidence="2" type="ORF">Z518_10059</name>
</gene>
<dbReference type="OrthoDB" id="3344043at2759"/>
<dbReference type="RefSeq" id="XP_013268129.1">
    <property type="nucleotide sequence ID" value="XM_013412675.1"/>
</dbReference>
<dbReference type="EMBL" id="KN847482">
    <property type="protein sequence ID" value="KIX00993.1"/>
    <property type="molecule type" value="Genomic_DNA"/>
</dbReference>
<keyword evidence="1" id="KW-1133">Transmembrane helix</keyword>
<dbReference type="Proteomes" id="UP000053617">
    <property type="component" value="Unassembled WGS sequence"/>
</dbReference>
<dbReference type="GeneID" id="25298130"/>
<dbReference type="VEuPathDB" id="FungiDB:Z518_10059"/>
<protein>
    <submittedName>
        <fullName evidence="2">Rhinocladiella mackenziei CBS 650.93 unplaced genomic scaffold supercont1.8, whole genome shotgun sequence</fullName>
    </submittedName>
</protein>
<feature type="transmembrane region" description="Helical" evidence="1">
    <location>
        <begin position="553"/>
        <end position="577"/>
    </location>
</feature>
<feature type="transmembrane region" description="Helical" evidence="1">
    <location>
        <begin position="198"/>
        <end position="217"/>
    </location>
</feature>
<dbReference type="HOGENOM" id="CLU_019655_1_0_1"/>
<dbReference type="STRING" id="1442369.A0A0D2GRT6"/>
<feature type="transmembrane region" description="Helical" evidence="1">
    <location>
        <begin position="57"/>
        <end position="82"/>
    </location>
</feature>
<name>A0A0D2GRT6_9EURO</name>
<keyword evidence="1" id="KW-0812">Transmembrane</keyword>
<evidence type="ECO:0000313" key="3">
    <source>
        <dbReference type="Proteomes" id="UP000053617"/>
    </source>
</evidence>
<keyword evidence="3" id="KW-1185">Reference proteome</keyword>
<dbReference type="AlphaFoldDB" id="A0A0D2GRT6"/>
<evidence type="ECO:0000256" key="1">
    <source>
        <dbReference type="SAM" id="Phobius"/>
    </source>
</evidence>
<proteinExistence type="predicted"/>
<accession>A0A0D2GRT6</accession>
<sequence length="637" mass="68544">MDHISPKSQYQTLVTQDDFRFENDIPLETRHQPTPRHETLQKRATVIQGKKTSGHRIIFRSTAPIVIPMLGLGALALGLVLAHEVQQDPDQSSAGTLLFDQASELDSDSYYVDFNPTTLVTIASWSSTVAPLLTICAMALASYPIVNQLKANSQMAGSDLPTPFQLSMLLETLTGEITALFSLVAYRSWSHTEKITPHVRTVLILLTVFTALGYAIAGVDTWLHLVMEAVNVELADTRVPAEALGRGLPAGPCSNQTADNFDAGECIITSGTNVFLIGANEAARVMGNTSTTNPVHDVIIDGKHMAYLGPAQNPVGPDYRAEALAMYTQCSQIGRHCDLHTEAGSLLPFQCTDAFYGDLGIPNINGEEADGVTGLALRSAGIVFYQDTALTQLANLSSGSGSGESFLTRAANPHYIGVWAKVELPATERQTADGNVVVPGHGGASWILNCSAAAYQIKHDNINGSIQHATAEMANGSVGTILNAANYYGFGKVALETAAYAASQYNDTQKMADSWAMAYSSAAIALSSGIMAGRTDLEEQQRSTKLVSRVPKAPLYTLVCLNTIYAMLGIVLAVLAWRSNPSDTNELRERLSTSGLVAALFEGDRAEKPIDQKREMFAGEIREGGSRREREAWRICV</sequence>
<keyword evidence="1" id="KW-0472">Membrane</keyword>
<reference evidence="2 3" key="1">
    <citation type="submission" date="2015-01" db="EMBL/GenBank/DDBJ databases">
        <title>The Genome Sequence of Rhinocladiella mackenzie CBS 650.93.</title>
        <authorList>
            <consortium name="The Broad Institute Genomics Platform"/>
            <person name="Cuomo C."/>
            <person name="de Hoog S."/>
            <person name="Gorbushina A."/>
            <person name="Stielow B."/>
            <person name="Teixiera M."/>
            <person name="Abouelleil A."/>
            <person name="Chapman S.B."/>
            <person name="Priest M."/>
            <person name="Young S.K."/>
            <person name="Wortman J."/>
            <person name="Nusbaum C."/>
            <person name="Birren B."/>
        </authorList>
    </citation>
    <scope>NUCLEOTIDE SEQUENCE [LARGE SCALE GENOMIC DNA]</scope>
    <source>
        <strain evidence="2 3">CBS 650.93</strain>
    </source>
</reference>
<organism evidence="2 3">
    <name type="scientific">Rhinocladiella mackenziei CBS 650.93</name>
    <dbReference type="NCBI Taxonomy" id="1442369"/>
    <lineage>
        <taxon>Eukaryota</taxon>
        <taxon>Fungi</taxon>
        <taxon>Dikarya</taxon>
        <taxon>Ascomycota</taxon>
        <taxon>Pezizomycotina</taxon>
        <taxon>Eurotiomycetes</taxon>
        <taxon>Chaetothyriomycetidae</taxon>
        <taxon>Chaetothyriales</taxon>
        <taxon>Herpotrichiellaceae</taxon>
        <taxon>Rhinocladiella</taxon>
    </lineage>
</organism>
<feature type="transmembrane region" description="Helical" evidence="1">
    <location>
        <begin position="122"/>
        <end position="146"/>
    </location>
</feature>